<feature type="signal peptide" evidence="1">
    <location>
        <begin position="1"/>
        <end position="26"/>
    </location>
</feature>
<name>A0AAV1RY62_9ROSI</name>
<feature type="chain" id="PRO_5043595221" description="Uncharacterized GPI-anchored protein At5g19230-like domain-containing protein" evidence="1">
    <location>
        <begin position="27"/>
        <end position="679"/>
    </location>
</feature>
<evidence type="ECO:0000313" key="3">
    <source>
        <dbReference type="EMBL" id="CAK7340731.1"/>
    </source>
</evidence>
<dbReference type="InterPro" id="IPR059083">
    <property type="entry name" value="At5g19230_dom"/>
</dbReference>
<dbReference type="Pfam" id="PF25884">
    <property type="entry name" value="At5g19230"/>
    <property type="match status" value="3"/>
</dbReference>
<keyword evidence="4" id="KW-1185">Reference proteome</keyword>
<dbReference type="Proteomes" id="UP001314170">
    <property type="component" value="Unassembled WGS sequence"/>
</dbReference>
<dbReference type="AlphaFoldDB" id="A0AAV1RY62"/>
<dbReference type="PANTHER" id="PTHR33976">
    <property type="entry name" value="OS07G0645000 PROTEIN"/>
    <property type="match status" value="1"/>
</dbReference>
<comment type="caution">
    <text evidence="3">The sequence shown here is derived from an EMBL/GenBank/DDBJ whole genome shotgun (WGS) entry which is preliminary data.</text>
</comment>
<reference evidence="3 4" key="1">
    <citation type="submission" date="2024-01" db="EMBL/GenBank/DDBJ databases">
        <authorList>
            <person name="Waweru B."/>
        </authorList>
    </citation>
    <scope>NUCLEOTIDE SEQUENCE [LARGE SCALE GENOMIC DNA]</scope>
</reference>
<dbReference type="InterPro" id="IPR045285">
    <property type="entry name" value="At5g19230-like"/>
</dbReference>
<dbReference type="PANTHER" id="PTHR33976:SF2">
    <property type="entry name" value="GLYCOPROTEIN MEMBRANE GPI-ANCHORED"/>
    <property type="match status" value="1"/>
</dbReference>
<feature type="domain" description="Uncharacterized GPI-anchored protein At5g19230-like" evidence="2">
    <location>
        <begin position="367"/>
        <end position="489"/>
    </location>
</feature>
<evidence type="ECO:0000313" key="4">
    <source>
        <dbReference type="Proteomes" id="UP001314170"/>
    </source>
</evidence>
<accession>A0AAV1RY62</accession>
<gene>
    <name evidence="3" type="ORF">DCAF_LOCUS15817</name>
</gene>
<organism evidence="3 4">
    <name type="scientific">Dovyalis caffra</name>
    <dbReference type="NCBI Taxonomy" id="77055"/>
    <lineage>
        <taxon>Eukaryota</taxon>
        <taxon>Viridiplantae</taxon>
        <taxon>Streptophyta</taxon>
        <taxon>Embryophyta</taxon>
        <taxon>Tracheophyta</taxon>
        <taxon>Spermatophyta</taxon>
        <taxon>Magnoliopsida</taxon>
        <taxon>eudicotyledons</taxon>
        <taxon>Gunneridae</taxon>
        <taxon>Pentapetalae</taxon>
        <taxon>rosids</taxon>
        <taxon>fabids</taxon>
        <taxon>Malpighiales</taxon>
        <taxon>Salicaceae</taxon>
        <taxon>Flacourtieae</taxon>
        <taxon>Dovyalis</taxon>
    </lineage>
</organism>
<sequence>MASLKIGMSVLVLLQAILLLSSPVLCDEEDDLLQGINSYRHSLTLPALVKHKNAGCLADKIADKLEDQPCTAARAASAVQIESYPDLVSKCGIDVNHTTEGVVLPVCVPHLVPTLLLTNYTRTTYAKYINDSRFSGAGLGHEDDWMVMVLTTSTPRGDFAGAISLVSKVGFGHCLGTLLLGVLVYLIGVNLVERRTRNMEEKKRKMKKKEKTRRTSGHFGLKISLLSIAERNQAMHKAKPNALVKHGFASAGLLCNEDIKENLVAAFTFKEKYALFLMLYADEEHKLFKNINVYRTLFLDIPALTKNKKARCVAKKISVTLKKPCNETTRVDKVKLDSYPHQLTDCIGINHTADGVVLPVCAPADEEHELFQNINAYRTLFLDIPVLTKNKKARCLANKIVNSLEKPCNETTPVDKVKLDRYPHQLKSCIGINHTTDGVVLPVCAPADGVAAVPLLHNYTRTRYANYLKDSNFTGVGISYNDYWMVVVLKKNTSRQSSSASANGLVSKVGFGHDEEDNLLENINAHRKSYLGIPALTENKKATCLANQIVDTLLDLCNADEDPAAMAELNDYPEQLQNCLKVNHAEDGVVLLICEPKNGEEAFLYFHNYTRMSKVGIVIEEEGGVLVLAKWDSGEERRRARNRRRGLVWRKRGECGVMGFWVLVSVGGGEEWRRGSSKE</sequence>
<feature type="domain" description="Uncharacterized GPI-anchored protein At5g19230-like" evidence="2">
    <location>
        <begin position="516"/>
        <end position="613"/>
    </location>
</feature>
<proteinExistence type="predicted"/>
<protein>
    <recommendedName>
        <fullName evidence="2">Uncharacterized GPI-anchored protein At5g19230-like domain-containing protein</fullName>
    </recommendedName>
</protein>
<dbReference type="EMBL" id="CAWUPB010001160">
    <property type="protein sequence ID" value="CAK7340731.1"/>
    <property type="molecule type" value="Genomic_DNA"/>
</dbReference>
<feature type="domain" description="Uncharacterized GPI-anchored protein At5g19230-like" evidence="2">
    <location>
        <begin position="29"/>
        <end position="150"/>
    </location>
</feature>
<keyword evidence="1" id="KW-0732">Signal</keyword>
<evidence type="ECO:0000256" key="1">
    <source>
        <dbReference type="SAM" id="SignalP"/>
    </source>
</evidence>
<evidence type="ECO:0000259" key="2">
    <source>
        <dbReference type="Pfam" id="PF25884"/>
    </source>
</evidence>